<sequence length="325" mass="37322">MLKRGFLLSSTFRCAEEKTTTTAAAADAAEEYDRISALPDEVLHHILSFMHTDTAVRTSILSNRWRHLYKFNPVIDFAPLSFDPRRPVDYNYITQTLNLHRTLKIRKFCVVVRLGWTSLPDIKIWVDFAVARAVRCLRIGLVPFTGSYLELPDSLYTCNTQYIEYMFFSCVDFSPPMSGFMGFASLRTLSLFYSKLTDEVVMEIVSKCLLLEDLTIDKCVGLSTVKIVAPELRLRRFVFRWSFLGEDRIELDVDAPSLVSLKYYGSLSKIRLRKGPCLVEARIFDRGVDETNIGNARALMREISHVKLLGVNSWFPQFVAKQYYA</sequence>
<dbReference type="SUPFAM" id="SSF52047">
    <property type="entry name" value="RNI-like"/>
    <property type="match status" value="1"/>
</dbReference>
<dbReference type="InterPro" id="IPR053197">
    <property type="entry name" value="F-box_SCFL_complex_component"/>
</dbReference>
<dbReference type="InterPro" id="IPR036047">
    <property type="entry name" value="F-box-like_dom_sf"/>
</dbReference>
<dbReference type="PROSITE" id="PS50181">
    <property type="entry name" value="FBOX"/>
    <property type="match status" value="1"/>
</dbReference>
<dbReference type="Proteomes" id="UP001415857">
    <property type="component" value="Unassembled WGS sequence"/>
</dbReference>
<dbReference type="PANTHER" id="PTHR34223:SF83">
    <property type="entry name" value="F-BOX DOMAIN-CONTAINING PROTEIN"/>
    <property type="match status" value="1"/>
</dbReference>
<dbReference type="SUPFAM" id="SSF81383">
    <property type="entry name" value="F-box domain"/>
    <property type="match status" value="1"/>
</dbReference>
<reference evidence="2 3" key="1">
    <citation type="journal article" date="2024" name="Plant J.">
        <title>Genome sequences and population genomics reveal climatic adaptation and genomic divergence between two closely related sweetgum species.</title>
        <authorList>
            <person name="Xu W.Q."/>
            <person name="Ren C.Q."/>
            <person name="Zhang X.Y."/>
            <person name="Comes H.P."/>
            <person name="Liu X.H."/>
            <person name="Li Y.G."/>
            <person name="Kettle C.J."/>
            <person name="Jalonen R."/>
            <person name="Gaisberger H."/>
            <person name="Ma Y.Z."/>
            <person name="Qiu Y.X."/>
        </authorList>
    </citation>
    <scope>NUCLEOTIDE SEQUENCE [LARGE SCALE GENOMIC DNA]</scope>
    <source>
        <strain evidence="2">Hangzhou</strain>
    </source>
</reference>
<protein>
    <recommendedName>
        <fullName evidence="1">F-box domain-containing protein</fullName>
    </recommendedName>
</protein>
<dbReference type="Gene3D" id="3.80.10.10">
    <property type="entry name" value="Ribonuclease Inhibitor"/>
    <property type="match status" value="1"/>
</dbReference>
<proteinExistence type="predicted"/>
<dbReference type="PANTHER" id="PTHR34223">
    <property type="entry name" value="OS11G0201299 PROTEIN"/>
    <property type="match status" value="1"/>
</dbReference>
<dbReference type="AlphaFoldDB" id="A0AAP0NH60"/>
<dbReference type="Pfam" id="PF24758">
    <property type="entry name" value="LRR_At5g56370"/>
    <property type="match status" value="1"/>
</dbReference>
<dbReference type="InterPro" id="IPR053781">
    <property type="entry name" value="F-box_AtFBL13-like"/>
</dbReference>
<dbReference type="InterPro" id="IPR055411">
    <property type="entry name" value="LRR_FXL15/At3g58940/PEG3-like"/>
</dbReference>
<evidence type="ECO:0000259" key="1">
    <source>
        <dbReference type="PROSITE" id="PS50181"/>
    </source>
</evidence>
<feature type="domain" description="F-box" evidence="1">
    <location>
        <begin position="32"/>
        <end position="80"/>
    </location>
</feature>
<accession>A0AAP0NH60</accession>
<organism evidence="2 3">
    <name type="scientific">Liquidambar formosana</name>
    <name type="common">Formosan gum</name>
    <dbReference type="NCBI Taxonomy" id="63359"/>
    <lineage>
        <taxon>Eukaryota</taxon>
        <taxon>Viridiplantae</taxon>
        <taxon>Streptophyta</taxon>
        <taxon>Embryophyta</taxon>
        <taxon>Tracheophyta</taxon>
        <taxon>Spermatophyta</taxon>
        <taxon>Magnoliopsida</taxon>
        <taxon>eudicotyledons</taxon>
        <taxon>Gunneridae</taxon>
        <taxon>Pentapetalae</taxon>
        <taxon>Saxifragales</taxon>
        <taxon>Altingiaceae</taxon>
        <taxon>Liquidambar</taxon>
    </lineage>
</organism>
<name>A0AAP0NH60_LIQFO</name>
<keyword evidence="3" id="KW-1185">Reference proteome</keyword>
<evidence type="ECO:0000313" key="2">
    <source>
        <dbReference type="EMBL" id="KAK9271760.1"/>
    </source>
</evidence>
<dbReference type="CDD" id="cd22160">
    <property type="entry name" value="F-box_AtFBL13-like"/>
    <property type="match status" value="1"/>
</dbReference>
<comment type="caution">
    <text evidence="2">The sequence shown here is derived from an EMBL/GenBank/DDBJ whole genome shotgun (WGS) entry which is preliminary data.</text>
</comment>
<dbReference type="InterPro" id="IPR001810">
    <property type="entry name" value="F-box_dom"/>
</dbReference>
<dbReference type="InterPro" id="IPR032675">
    <property type="entry name" value="LRR_dom_sf"/>
</dbReference>
<dbReference type="EMBL" id="JBBPBK010000013">
    <property type="protein sequence ID" value="KAK9271760.1"/>
    <property type="molecule type" value="Genomic_DNA"/>
</dbReference>
<gene>
    <name evidence="2" type="ORF">L1049_002123</name>
</gene>
<evidence type="ECO:0000313" key="3">
    <source>
        <dbReference type="Proteomes" id="UP001415857"/>
    </source>
</evidence>
<dbReference type="Pfam" id="PF00646">
    <property type="entry name" value="F-box"/>
    <property type="match status" value="1"/>
</dbReference>